<evidence type="ECO:0000313" key="1">
    <source>
        <dbReference type="EMBL" id="DAD76349.1"/>
    </source>
</evidence>
<evidence type="ECO:0008006" key="2">
    <source>
        <dbReference type="Google" id="ProtNLM"/>
    </source>
</evidence>
<protein>
    <recommendedName>
        <fullName evidence="2">Restriction endonuclease</fullName>
    </recommendedName>
</protein>
<reference evidence="1" key="1">
    <citation type="journal article" date="2021" name="Proc. Natl. Acad. Sci. U.S.A.">
        <title>A Catalog of Tens of Thousands of Viruses from Human Metagenomes Reveals Hidden Associations with Chronic Diseases.</title>
        <authorList>
            <person name="Tisza M.J."/>
            <person name="Buck C.B."/>
        </authorList>
    </citation>
    <scope>NUCLEOTIDE SEQUENCE</scope>
    <source>
        <strain evidence="1">Ctxjx4</strain>
    </source>
</reference>
<proteinExistence type="predicted"/>
<sequence length="194" mass="22085">MTIREKKIAEVNAYLEKTQSINYHCKPTNGIDSGRGGKAFEALVKLYLGNYKFKGIAAKEFATDTTKRINGERVKIEIKCNAFEIERLDENGVTIYSIRDNDYIVYAPDFDDRAPVELQAYVIPAQLFIDELENAGCIRLKMSTPMTARKKAGEPFFYDRISIQNNSLKKLDKIYDILEENGMSLKEFKDVCGA</sequence>
<accession>A0A8S5M220</accession>
<name>A0A8S5M220_9CAUD</name>
<organism evidence="1">
    <name type="scientific">Siphoviridae sp. ctxjx4</name>
    <dbReference type="NCBI Taxonomy" id="2826522"/>
    <lineage>
        <taxon>Viruses</taxon>
        <taxon>Duplodnaviria</taxon>
        <taxon>Heunggongvirae</taxon>
        <taxon>Uroviricota</taxon>
        <taxon>Caudoviricetes</taxon>
    </lineage>
</organism>
<dbReference type="EMBL" id="BK014799">
    <property type="protein sequence ID" value="DAD76349.1"/>
    <property type="molecule type" value="Genomic_DNA"/>
</dbReference>